<dbReference type="Gene3D" id="3.40.50.880">
    <property type="match status" value="1"/>
</dbReference>
<dbReference type="InterPro" id="IPR017926">
    <property type="entry name" value="GATASE"/>
</dbReference>
<dbReference type="Proteomes" id="UP000264006">
    <property type="component" value="Chromosome"/>
</dbReference>
<dbReference type="InterPro" id="IPR029062">
    <property type="entry name" value="Class_I_gatase-like"/>
</dbReference>
<dbReference type="SUPFAM" id="SSF52317">
    <property type="entry name" value="Class I glutamine amidotransferase-like"/>
    <property type="match status" value="1"/>
</dbReference>
<dbReference type="KEGG" id="euz:DVS28_a4919"/>
<keyword evidence="3" id="KW-1185">Reference proteome</keyword>
<dbReference type="PROSITE" id="PS51273">
    <property type="entry name" value="GATASE_TYPE_1"/>
    <property type="match status" value="1"/>
</dbReference>
<accession>A0A346Y529</accession>
<dbReference type="Pfam" id="PF00117">
    <property type="entry name" value="GATase"/>
    <property type="match status" value="1"/>
</dbReference>
<dbReference type="RefSeq" id="WP_114593737.1">
    <property type="nucleotide sequence ID" value="NZ_CP031165.1"/>
</dbReference>
<name>A0A346Y529_9ACTN</name>
<reference evidence="2 3" key="1">
    <citation type="submission" date="2018-09" db="EMBL/GenBank/DDBJ databases">
        <title>Complete genome sequence of Euzebya sp. DY32-46 isolated from seawater of Pacific Ocean.</title>
        <authorList>
            <person name="Xu L."/>
            <person name="Wu Y.-H."/>
            <person name="Xu X.-W."/>
        </authorList>
    </citation>
    <scope>NUCLEOTIDE SEQUENCE [LARGE SCALE GENOMIC DNA]</scope>
    <source>
        <strain evidence="2 3">DY32-46</strain>
    </source>
</reference>
<proteinExistence type="predicted"/>
<dbReference type="PANTHER" id="PTHR42695:SF5">
    <property type="entry name" value="GLUTAMINE AMIDOTRANSFERASE YLR126C-RELATED"/>
    <property type="match status" value="1"/>
</dbReference>
<dbReference type="AlphaFoldDB" id="A0A346Y529"/>
<feature type="domain" description="Glutamine amidotransferase" evidence="1">
    <location>
        <begin position="29"/>
        <end position="178"/>
    </location>
</feature>
<evidence type="ECO:0000313" key="3">
    <source>
        <dbReference type="Proteomes" id="UP000264006"/>
    </source>
</evidence>
<protein>
    <submittedName>
        <fullName evidence="2">GMP synthase</fullName>
    </submittedName>
</protein>
<dbReference type="PANTHER" id="PTHR42695">
    <property type="entry name" value="GLUTAMINE AMIDOTRANSFERASE YLR126C-RELATED"/>
    <property type="match status" value="1"/>
</dbReference>
<evidence type="ECO:0000259" key="1">
    <source>
        <dbReference type="Pfam" id="PF00117"/>
    </source>
</evidence>
<dbReference type="GO" id="GO:0005829">
    <property type="term" value="C:cytosol"/>
    <property type="evidence" value="ECO:0007669"/>
    <property type="project" value="TreeGrafter"/>
</dbReference>
<dbReference type="EMBL" id="CP031165">
    <property type="protein sequence ID" value="AXV09576.1"/>
    <property type="molecule type" value="Genomic_DNA"/>
</dbReference>
<dbReference type="CDD" id="cd01741">
    <property type="entry name" value="GATase1_1"/>
    <property type="match status" value="1"/>
</dbReference>
<dbReference type="OrthoDB" id="5196541at2"/>
<organism evidence="2 3">
    <name type="scientific">Euzebya pacifica</name>
    <dbReference type="NCBI Taxonomy" id="1608957"/>
    <lineage>
        <taxon>Bacteria</taxon>
        <taxon>Bacillati</taxon>
        <taxon>Actinomycetota</taxon>
        <taxon>Nitriliruptoria</taxon>
        <taxon>Euzebyales</taxon>
    </lineage>
</organism>
<gene>
    <name evidence="2" type="ORF">DVS28_a4919</name>
</gene>
<dbReference type="InterPro" id="IPR044992">
    <property type="entry name" value="ChyE-like"/>
</dbReference>
<sequence length="232" mass="24859">MTRLLVVQHLPHEHEGVLGEVLVTRDLDVVRCRAWAEPVPTTLEGMDALVVLGGDMNTDEEADWPHLREVRDLLRVALDEAVPTLGLCLGAQLLAEAGGGSVHHGTPEIGWIPIEQTDEGRADPVVSAVPDGTPFFNAHADYVSLPPGAALLSRSTDTDVHAFRLSAALGLQHHPEIDASFVAGYVEAPGVARYLGANGWTPEELVSEARRRNAAHRAAGQALFEAWVDSIG</sequence>
<evidence type="ECO:0000313" key="2">
    <source>
        <dbReference type="EMBL" id="AXV09576.1"/>
    </source>
</evidence>